<evidence type="ECO:0000313" key="1">
    <source>
        <dbReference type="EMBL" id="KAF4624166.1"/>
    </source>
</evidence>
<organism evidence="1 2">
    <name type="scientific">Cudoniella acicularis</name>
    <dbReference type="NCBI Taxonomy" id="354080"/>
    <lineage>
        <taxon>Eukaryota</taxon>
        <taxon>Fungi</taxon>
        <taxon>Dikarya</taxon>
        <taxon>Ascomycota</taxon>
        <taxon>Pezizomycotina</taxon>
        <taxon>Leotiomycetes</taxon>
        <taxon>Helotiales</taxon>
        <taxon>Tricladiaceae</taxon>
        <taxon>Cudoniella</taxon>
    </lineage>
</organism>
<dbReference type="EMBL" id="JAAMPI010001749">
    <property type="protein sequence ID" value="KAF4624166.1"/>
    <property type="molecule type" value="Genomic_DNA"/>
</dbReference>
<sequence length="266" mass="30772">MSKRYGCFFETVYKAVKEENLELLHWDPDVAYSRGYWVDISKSVNAEQQTREGDQPISTKIEAATTINGLNTEDVMAMVREYGNGGDPVEEADLLKLLKHEASPAIARQLHNDMTNLPLLVSPNAKGPKRLKFLGLLIRLIANSFFEFGDDPDDLNNWRPRERFHRIRCAENDVFVKATNKIILGKYPISYHSYEVFVNKYKEDCGFCKIKEQSSDWESHGRYEAEVKRLERSWVAINKVLSPLRDFNKTLQLMHGDEVCFVPHQR</sequence>
<proteinExistence type="predicted"/>
<evidence type="ECO:0000313" key="2">
    <source>
        <dbReference type="Proteomes" id="UP000566819"/>
    </source>
</evidence>
<name>A0A8H4R7G5_9HELO</name>
<dbReference type="Proteomes" id="UP000566819">
    <property type="component" value="Unassembled WGS sequence"/>
</dbReference>
<reference evidence="1 2" key="1">
    <citation type="submission" date="2020-03" db="EMBL/GenBank/DDBJ databases">
        <title>Draft Genome Sequence of Cudoniella acicularis.</title>
        <authorList>
            <person name="Buettner E."/>
            <person name="Kellner H."/>
        </authorList>
    </citation>
    <scope>NUCLEOTIDE SEQUENCE [LARGE SCALE GENOMIC DNA]</scope>
    <source>
        <strain evidence="1 2">DSM 108380</strain>
    </source>
</reference>
<accession>A0A8H4R7G5</accession>
<comment type="caution">
    <text evidence="1">The sequence shown here is derived from an EMBL/GenBank/DDBJ whole genome shotgun (WGS) entry which is preliminary data.</text>
</comment>
<protein>
    <submittedName>
        <fullName evidence="1">Uncharacterized protein</fullName>
    </submittedName>
</protein>
<keyword evidence="2" id="KW-1185">Reference proteome</keyword>
<gene>
    <name evidence="1" type="ORF">G7Y89_g14004</name>
</gene>
<dbReference type="AlphaFoldDB" id="A0A8H4R7G5"/>